<dbReference type="GO" id="GO:0002143">
    <property type="term" value="P:tRNA wobble position uridine thiolation"/>
    <property type="evidence" value="ECO:0007669"/>
    <property type="project" value="InterPro"/>
</dbReference>
<dbReference type="PANTHER" id="PTHR37526:SF1">
    <property type="entry name" value="PROTEIN TUSB"/>
    <property type="match status" value="1"/>
</dbReference>
<dbReference type="InterPro" id="IPR027396">
    <property type="entry name" value="DsrEFH-like"/>
</dbReference>
<dbReference type="Proteomes" id="UP000242930">
    <property type="component" value="Unassembled WGS sequence"/>
</dbReference>
<organism evidence="1 2">
    <name type="scientific">Pseudomonas linyingensis</name>
    <dbReference type="NCBI Taxonomy" id="915471"/>
    <lineage>
        <taxon>Bacteria</taxon>
        <taxon>Pseudomonadati</taxon>
        <taxon>Pseudomonadota</taxon>
        <taxon>Gammaproteobacteria</taxon>
        <taxon>Pseudomonadales</taxon>
        <taxon>Pseudomonadaceae</taxon>
        <taxon>Pseudomonas</taxon>
    </lineage>
</organism>
<evidence type="ECO:0000313" key="1">
    <source>
        <dbReference type="EMBL" id="SEJ66107.1"/>
    </source>
</evidence>
<reference evidence="2" key="1">
    <citation type="submission" date="2016-10" db="EMBL/GenBank/DDBJ databases">
        <authorList>
            <person name="Varghese N."/>
            <person name="Submissions S."/>
        </authorList>
    </citation>
    <scope>NUCLEOTIDE SEQUENCE [LARGE SCALE GENOMIC DNA]</scope>
    <source>
        <strain evidence="2">LMG 25967</strain>
    </source>
</reference>
<proteinExistence type="predicted"/>
<dbReference type="Pfam" id="PF04077">
    <property type="entry name" value="DsrH"/>
    <property type="match status" value="1"/>
</dbReference>
<name>A0A1H7AQH3_9PSED</name>
<dbReference type="SUPFAM" id="SSF75169">
    <property type="entry name" value="DsrEFH-like"/>
    <property type="match status" value="1"/>
</dbReference>
<evidence type="ECO:0000313" key="2">
    <source>
        <dbReference type="Proteomes" id="UP000242930"/>
    </source>
</evidence>
<dbReference type="AlphaFoldDB" id="A0A1H7AQH3"/>
<dbReference type="GO" id="GO:1990228">
    <property type="term" value="C:sulfurtransferase complex"/>
    <property type="evidence" value="ECO:0007669"/>
    <property type="project" value="TreeGrafter"/>
</dbReference>
<dbReference type="EMBL" id="FNZE01000013">
    <property type="protein sequence ID" value="SEJ66107.1"/>
    <property type="molecule type" value="Genomic_DNA"/>
</dbReference>
<accession>A0A1H7AQH3</accession>
<dbReference type="RefSeq" id="WP_090312579.1">
    <property type="nucleotide sequence ID" value="NZ_FNZE01000013.1"/>
</dbReference>
<dbReference type="InterPro" id="IPR007215">
    <property type="entry name" value="Sulphur_relay_TusB/DsrH"/>
</dbReference>
<gene>
    <name evidence="1" type="ORF">SAMN05216201_11389</name>
</gene>
<keyword evidence="2" id="KW-1185">Reference proteome</keyword>
<dbReference type="OrthoDB" id="9795117at2"/>
<sequence length="99" mass="10741">MATLHLLSRSPFTDTSGASCLRLLGPGDGLLLTGDAVHALQPESQPFEVLRALPADRPLFALAEDLDARGLSTPDFVKAVDYAGFVELTLRFERTNSWL</sequence>
<dbReference type="Gene3D" id="3.40.1260.10">
    <property type="entry name" value="DsrEFH-like"/>
    <property type="match status" value="1"/>
</dbReference>
<dbReference type="STRING" id="915471.SAMN05216201_11389"/>
<protein>
    <submittedName>
        <fullName evidence="1">tRNA 2-thiouridine synthesizing protein B</fullName>
    </submittedName>
</protein>
<dbReference type="PANTHER" id="PTHR37526">
    <property type="entry name" value="PROTEIN TUSB"/>
    <property type="match status" value="1"/>
</dbReference>
<dbReference type="NCBIfam" id="TIGR03011">
    <property type="entry name" value="sulf_tusB_dsrH"/>
    <property type="match status" value="1"/>
</dbReference>